<sequence length="130" mass="15094">MIKAYKEFWTNILSWNATATRTQYWVPVIINYLLGGILMNVVEKIQGHSIEDIYNFADLSTNTLAKIIAIIVWIATLTLKARRLHDTNRSAGWIFIQIIPIIGTIWFFVLMLLPTTSESRWSTNQSRYML</sequence>
<evidence type="ECO:0000313" key="3">
    <source>
        <dbReference type="Proteomes" id="UP000323274"/>
    </source>
</evidence>
<name>A0A5A5TWY0_LEUCI</name>
<dbReference type="EMBL" id="BJJW01000002">
    <property type="protein sequence ID" value="GDZ83110.1"/>
    <property type="molecule type" value="Genomic_DNA"/>
</dbReference>
<evidence type="ECO:0000313" key="2">
    <source>
        <dbReference type="EMBL" id="GDZ83110.1"/>
    </source>
</evidence>
<feature type="transmembrane region" description="Helical" evidence="1">
    <location>
        <begin position="93"/>
        <end position="113"/>
    </location>
</feature>
<feature type="transmembrane region" description="Helical" evidence="1">
    <location>
        <begin position="24"/>
        <end position="42"/>
    </location>
</feature>
<dbReference type="Pfam" id="PF05656">
    <property type="entry name" value="DUF805"/>
    <property type="match status" value="1"/>
</dbReference>
<dbReference type="PANTHER" id="PTHR34980:SF2">
    <property type="entry name" value="INNER MEMBRANE PROTEIN YHAH-RELATED"/>
    <property type="match status" value="1"/>
</dbReference>
<keyword evidence="1" id="KW-1133">Transmembrane helix</keyword>
<proteinExistence type="predicted"/>
<reference evidence="2 3" key="1">
    <citation type="submission" date="2019-04" db="EMBL/GenBank/DDBJ databases">
        <title>A pseudo-fructophilic Leuconostoc citreum strain F192-5 isolated from peel of satsuma mandarin: the first report for isolation and characterization of strain-dependent fructophilic-like characteristics.</title>
        <authorList>
            <person name="Maeno S."/>
            <person name="Tanizawa Y."/>
            <person name="Kajikawa A."/>
            <person name="Kanesaki Y."/>
            <person name="Kubota E."/>
            <person name="Arita M."/>
            <person name="Leon D."/>
            <person name="Endo A."/>
        </authorList>
    </citation>
    <scope>NUCLEOTIDE SEQUENCE [LARGE SCALE GENOMIC DNA]</scope>
    <source>
        <strain evidence="2 3">F192-5</strain>
    </source>
</reference>
<organism evidence="2 3">
    <name type="scientific">Leuconostoc citreum</name>
    <dbReference type="NCBI Taxonomy" id="33964"/>
    <lineage>
        <taxon>Bacteria</taxon>
        <taxon>Bacillati</taxon>
        <taxon>Bacillota</taxon>
        <taxon>Bacilli</taxon>
        <taxon>Lactobacillales</taxon>
        <taxon>Lactobacillaceae</taxon>
        <taxon>Leuconostoc</taxon>
    </lineage>
</organism>
<accession>A0A5A5TWY0</accession>
<dbReference type="RefSeq" id="WP_149333712.1">
    <property type="nucleotide sequence ID" value="NZ_BJJW01000002.1"/>
</dbReference>
<dbReference type="PANTHER" id="PTHR34980">
    <property type="entry name" value="INNER MEMBRANE PROTEIN-RELATED-RELATED"/>
    <property type="match status" value="1"/>
</dbReference>
<keyword evidence="1" id="KW-0472">Membrane</keyword>
<dbReference type="Proteomes" id="UP000323274">
    <property type="component" value="Unassembled WGS sequence"/>
</dbReference>
<evidence type="ECO:0000256" key="1">
    <source>
        <dbReference type="SAM" id="Phobius"/>
    </source>
</evidence>
<comment type="caution">
    <text evidence="2">The sequence shown here is derived from an EMBL/GenBank/DDBJ whole genome shotgun (WGS) entry which is preliminary data.</text>
</comment>
<keyword evidence="1" id="KW-0812">Transmembrane</keyword>
<dbReference type="AlphaFoldDB" id="A0A5A5TWY0"/>
<dbReference type="GO" id="GO:0005886">
    <property type="term" value="C:plasma membrane"/>
    <property type="evidence" value="ECO:0007669"/>
    <property type="project" value="TreeGrafter"/>
</dbReference>
<dbReference type="InterPro" id="IPR008523">
    <property type="entry name" value="DUF805"/>
</dbReference>
<gene>
    <name evidence="2" type="ORF">LCIT_03520</name>
</gene>
<protein>
    <submittedName>
        <fullName evidence="2">Membrane protein</fullName>
    </submittedName>
</protein>
<feature type="transmembrane region" description="Helical" evidence="1">
    <location>
        <begin position="63"/>
        <end position="81"/>
    </location>
</feature>